<evidence type="ECO:0000313" key="3">
    <source>
        <dbReference type="EMBL" id="KAG8624488.1"/>
    </source>
</evidence>
<name>A0A8K0L294_9PEZI</name>
<dbReference type="PANTHER" id="PTHR13271">
    <property type="entry name" value="UNCHARACTERIZED PUTATIVE METHYLTRANSFERASE"/>
    <property type="match status" value="1"/>
</dbReference>
<reference evidence="3" key="1">
    <citation type="submission" date="2021-07" db="EMBL/GenBank/DDBJ databases">
        <title>Elsinoe batatas strain:CRI-CJ2 Genome sequencing and assembly.</title>
        <authorList>
            <person name="Huang L."/>
        </authorList>
    </citation>
    <scope>NUCLEOTIDE SEQUENCE</scope>
    <source>
        <strain evidence="3">CRI-CJ2</strain>
    </source>
</reference>
<evidence type="ECO:0000256" key="1">
    <source>
        <dbReference type="SAM" id="MobiDB-lite"/>
    </source>
</evidence>
<accession>A0A8K0L294</accession>
<sequence>MPSRASKRQKLESDPAIDPKHAAFTDWARQRDIEIDRVEPAALPGRGIGLMTTKKIKKDDQIIHVPAEAMIKPQTDLYKIADDKTASISPQARLAATLMHMDSTKDDEYETCSSVWPTSDDFESSLFWYSLTAHTASPPWYDSMPATLRTASTRLMQDFRRDLLSVQELEHESFKNVTAQSFVYFWTIANTRSFAWKPHGRREGVMVMCPFLDYMNHCPSGEGCGVSMSEEGYTLTANRDYEIGEEILATYGAHSNDKLLVHYGFTMPGSADDSIQLDSIILPSLNDAQKSDLENVGYLGNYSFFPSTEEICFRTQVALRSKSMTSNEWEYFMNSGDDIGVDMDEEIKSDLATFIESTAYRRQLDLSSLQLAADHASKPTFRAAMEQVIQRAIQINSALASFQTSHSSRQ</sequence>
<feature type="compositionally biased region" description="Basic and acidic residues" evidence="1">
    <location>
        <begin position="9"/>
        <end position="23"/>
    </location>
</feature>
<organism evidence="3 4">
    <name type="scientific">Elsinoe batatas</name>
    <dbReference type="NCBI Taxonomy" id="2601811"/>
    <lineage>
        <taxon>Eukaryota</taxon>
        <taxon>Fungi</taxon>
        <taxon>Dikarya</taxon>
        <taxon>Ascomycota</taxon>
        <taxon>Pezizomycotina</taxon>
        <taxon>Dothideomycetes</taxon>
        <taxon>Dothideomycetidae</taxon>
        <taxon>Myriangiales</taxon>
        <taxon>Elsinoaceae</taxon>
        <taxon>Elsinoe</taxon>
    </lineage>
</organism>
<dbReference type="AlphaFoldDB" id="A0A8K0L294"/>
<evidence type="ECO:0000313" key="4">
    <source>
        <dbReference type="Proteomes" id="UP000809789"/>
    </source>
</evidence>
<dbReference type="GO" id="GO:0016279">
    <property type="term" value="F:protein-lysine N-methyltransferase activity"/>
    <property type="evidence" value="ECO:0007669"/>
    <property type="project" value="TreeGrafter"/>
</dbReference>
<evidence type="ECO:0000259" key="2">
    <source>
        <dbReference type="PROSITE" id="PS50280"/>
    </source>
</evidence>
<dbReference type="Pfam" id="PF00856">
    <property type="entry name" value="SET"/>
    <property type="match status" value="1"/>
</dbReference>
<feature type="region of interest" description="Disordered" evidence="1">
    <location>
        <begin position="1"/>
        <end position="23"/>
    </location>
</feature>
<protein>
    <recommendedName>
        <fullName evidence="2">SET domain-containing protein</fullName>
    </recommendedName>
</protein>
<proteinExistence type="predicted"/>
<dbReference type="InterPro" id="IPR050600">
    <property type="entry name" value="SETD3_SETD6_MTase"/>
</dbReference>
<comment type="caution">
    <text evidence="3">The sequence shown here is derived from an EMBL/GenBank/DDBJ whole genome shotgun (WGS) entry which is preliminary data.</text>
</comment>
<dbReference type="InterPro" id="IPR046341">
    <property type="entry name" value="SET_dom_sf"/>
</dbReference>
<dbReference type="Proteomes" id="UP000809789">
    <property type="component" value="Unassembled WGS sequence"/>
</dbReference>
<dbReference type="OrthoDB" id="341421at2759"/>
<dbReference type="EMBL" id="JAESVG020000009">
    <property type="protein sequence ID" value="KAG8624488.1"/>
    <property type="molecule type" value="Genomic_DNA"/>
</dbReference>
<dbReference type="PANTHER" id="PTHR13271:SF137">
    <property type="entry name" value="SET DOMAIN-CONTAINING PROTEIN"/>
    <property type="match status" value="1"/>
</dbReference>
<dbReference type="Gene3D" id="3.90.1410.10">
    <property type="entry name" value="set domain protein methyltransferase, domain 1"/>
    <property type="match status" value="1"/>
</dbReference>
<dbReference type="InterPro" id="IPR001214">
    <property type="entry name" value="SET_dom"/>
</dbReference>
<keyword evidence="4" id="KW-1185">Reference proteome</keyword>
<gene>
    <name evidence="3" type="ORF">KVT40_007555</name>
</gene>
<dbReference type="SUPFAM" id="SSF82199">
    <property type="entry name" value="SET domain"/>
    <property type="match status" value="1"/>
</dbReference>
<feature type="domain" description="SET" evidence="2">
    <location>
        <begin position="31"/>
        <end position="252"/>
    </location>
</feature>
<dbReference type="PROSITE" id="PS50280">
    <property type="entry name" value="SET"/>
    <property type="match status" value="1"/>
</dbReference>